<dbReference type="Proteomes" id="UP001152607">
    <property type="component" value="Unassembled WGS sequence"/>
</dbReference>
<dbReference type="EMBL" id="CAOQHR010000001">
    <property type="protein sequence ID" value="CAI6261127.1"/>
    <property type="molecule type" value="Genomic_DNA"/>
</dbReference>
<proteinExistence type="predicted"/>
<accession>A0A9W4XE26</accession>
<evidence type="ECO:0000313" key="2">
    <source>
        <dbReference type="Proteomes" id="UP001152607"/>
    </source>
</evidence>
<dbReference type="AlphaFoldDB" id="A0A9W4XE26"/>
<keyword evidence="2" id="KW-1185">Reference proteome</keyword>
<evidence type="ECO:0000313" key="1">
    <source>
        <dbReference type="EMBL" id="CAI6261127.1"/>
    </source>
</evidence>
<protein>
    <submittedName>
        <fullName evidence="1">Uncharacterized protein</fullName>
    </submittedName>
</protein>
<name>A0A9W4XE26_9PLEO</name>
<sequence>MHIVRPDCSLNNIFNFAYPLHSLRNVSCEMHKTEGFDRVDSSWETAIQEKKLWLWLTAFTTTFPTQNTCIHVIAAFLPHGCSSDPHLTYRVSLHNDATIHLILPHATGHMRLINPQLLLRFCLLIVDHR</sequence>
<comment type="caution">
    <text evidence="1">The sequence shown here is derived from an EMBL/GenBank/DDBJ whole genome shotgun (WGS) entry which is preliminary data.</text>
</comment>
<gene>
    <name evidence="1" type="ORF">PDIGIT_LOCUS1351</name>
</gene>
<reference evidence="1" key="1">
    <citation type="submission" date="2023-01" db="EMBL/GenBank/DDBJ databases">
        <authorList>
            <person name="Van Ghelder C."/>
            <person name="Rancurel C."/>
        </authorList>
    </citation>
    <scope>NUCLEOTIDE SEQUENCE</scope>
    <source>
        <strain evidence="1">CNCM I-4278</strain>
    </source>
</reference>
<organism evidence="1 2">
    <name type="scientific">Periconia digitata</name>
    <dbReference type="NCBI Taxonomy" id="1303443"/>
    <lineage>
        <taxon>Eukaryota</taxon>
        <taxon>Fungi</taxon>
        <taxon>Dikarya</taxon>
        <taxon>Ascomycota</taxon>
        <taxon>Pezizomycotina</taxon>
        <taxon>Dothideomycetes</taxon>
        <taxon>Pleosporomycetidae</taxon>
        <taxon>Pleosporales</taxon>
        <taxon>Massarineae</taxon>
        <taxon>Periconiaceae</taxon>
        <taxon>Periconia</taxon>
    </lineage>
</organism>